<dbReference type="Pfam" id="PF07729">
    <property type="entry name" value="FCD"/>
    <property type="match status" value="1"/>
</dbReference>
<evidence type="ECO:0000256" key="1">
    <source>
        <dbReference type="ARBA" id="ARBA00023015"/>
    </source>
</evidence>
<dbReference type="Proteomes" id="UP000314011">
    <property type="component" value="Unassembled WGS sequence"/>
</dbReference>
<comment type="caution">
    <text evidence="5">The sequence shown here is derived from an EMBL/GenBank/DDBJ whole genome shotgun (WGS) entry which is preliminary data.</text>
</comment>
<keyword evidence="6" id="KW-1185">Reference proteome</keyword>
<dbReference type="EMBL" id="VFFF01000001">
    <property type="protein sequence ID" value="TNY33230.1"/>
    <property type="molecule type" value="Genomic_DNA"/>
</dbReference>
<dbReference type="GO" id="GO:0003700">
    <property type="term" value="F:DNA-binding transcription factor activity"/>
    <property type="evidence" value="ECO:0007669"/>
    <property type="project" value="InterPro"/>
</dbReference>
<dbReference type="Pfam" id="PF00392">
    <property type="entry name" value="GntR"/>
    <property type="match status" value="1"/>
</dbReference>
<keyword evidence="1" id="KW-0805">Transcription regulation</keyword>
<dbReference type="GO" id="GO:0003677">
    <property type="term" value="F:DNA binding"/>
    <property type="evidence" value="ECO:0007669"/>
    <property type="project" value="UniProtKB-KW"/>
</dbReference>
<dbReference type="OrthoDB" id="9788098at2"/>
<dbReference type="PRINTS" id="PR00035">
    <property type="entry name" value="HTHGNTR"/>
</dbReference>
<gene>
    <name evidence="5" type="ORF">FHY64_08135</name>
</gene>
<evidence type="ECO:0000313" key="6">
    <source>
        <dbReference type="Proteomes" id="UP000314011"/>
    </source>
</evidence>
<dbReference type="InterPro" id="IPR008920">
    <property type="entry name" value="TF_FadR/GntR_C"/>
</dbReference>
<dbReference type="Gene3D" id="1.20.120.530">
    <property type="entry name" value="GntR ligand-binding domain-like"/>
    <property type="match status" value="1"/>
</dbReference>
<dbReference type="InterPro" id="IPR011711">
    <property type="entry name" value="GntR_C"/>
</dbReference>
<proteinExistence type="predicted"/>
<dbReference type="PANTHER" id="PTHR43537:SF45">
    <property type="entry name" value="GNTR FAMILY REGULATORY PROTEIN"/>
    <property type="match status" value="1"/>
</dbReference>
<reference evidence="5 6" key="1">
    <citation type="submission" date="2019-06" db="EMBL/GenBank/DDBJ databases">
        <title>Genome of new Rhodobacteraceae sp. SM1903.</title>
        <authorList>
            <person name="Ren X."/>
        </authorList>
    </citation>
    <scope>NUCLEOTIDE SEQUENCE [LARGE SCALE GENOMIC DNA]</scope>
    <source>
        <strain evidence="5 6">SM1903</strain>
    </source>
</reference>
<dbReference type="SUPFAM" id="SSF48008">
    <property type="entry name" value="GntR ligand-binding domain-like"/>
    <property type="match status" value="1"/>
</dbReference>
<sequence length="251" mass="28613">MTAMKERRVSRPDTREFQAFHRQDKGSITSQVHALLLNRILDMDLKPFDELSEARLASELGVSRTPVREALARLARRNLVDIYPQRGTFISPINIQRVTKARFIREALERPLARAAAESLSPEVESLMEREIALQTTFANLGDDSSFLQSDDSFHILIARAAGFDNIWEDVGEVRIHMDRIRRLSLLSKARMLKITEEHTEIFEAIRSRDPDRAEASARAHLQSVFTDLDKIRGEHPEYFYDATTAGQPGA</sequence>
<dbReference type="SMART" id="SM00895">
    <property type="entry name" value="FCD"/>
    <property type="match status" value="1"/>
</dbReference>
<protein>
    <submittedName>
        <fullName evidence="5">GntR family transcriptional regulator</fullName>
    </submittedName>
</protein>
<dbReference type="CDD" id="cd07377">
    <property type="entry name" value="WHTH_GntR"/>
    <property type="match status" value="1"/>
</dbReference>
<dbReference type="AlphaFoldDB" id="A0A5C5GFB3"/>
<evidence type="ECO:0000256" key="2">
    <source>
        <dbReference type="ARBA" id="ARBA00023125"/>
    </source>
</evidence>
<dbReference type="InterPro" id="IPR036388">
    <property type="entry name" value="WH-like_DNA-bd_sf"/>
</dbReference>
<keyword evidence="3" id="KW-0804">Transcription</keyword>
<dbReference type="Gene3D" id="1.10.10.10">
    <property type="entry name" value="Winged helix-like DNA-binding domain superfamily/Winged helix DNA-binding domain"/>
    <property type="match status" value="1"/>
</dbReference>
<dbReference type="InterPro" id="IPR036390">
    <property type="entry name" value="WH_DNA-bd_sf"/>
</dbReference>
<keyword evidence="2" id="KW-0238">DNA-binding</keyword>
<evidence type="ECO:0000259" key="4">
    <source>
        <dbReference type="PROSITE" id="PS50949"/>
    </source>
</evidence>
<evidence type="ECO:0000313" key="5">
    <source>
        <dbReference type="EMBL" id="TNY33230.1"/>
    </source>
</evidence>
<name>A0A5C5GFB3_9RHOB</name>
<dbReference type="PROSITE" id="PS50949">
    <property type="entry name" value="HTH_GNTR"/>
    <property type="match status" value="1"/>
</dbReference>
<accession>A0A5C5GFB3</accession>
<dbReference type="InterPro" id="IPR000524">
    <property type="entry name" value="Tscrpt_reg_HTH_GntR"/>
</dbReference>
<feature type="domain" description="HTH gntR-type" evidence="4">
    <location>
        <begin position="26"/>
        <end position="93"/>
    </location>
</feature>
<evidence type="ECO:0000256" key="3">
    <source>
        <dbReference type="ARBA" id="ARBA00023163"/>
    </source>
</evidence>
<organism evidence="5 6">
    <name type="scientific">Pelagovum pacificum</name>
    <dbReference type="NCBI Taxonomy" id="2588711"/>
    <lineage>
        <taxon>Bacteria</taxon>
        <taxon>Pseudomonadati</taxon>
        <taxon>Pseudomonadota</taxon>
        <taxon>Alphaproteobacteria</taxon>
        <taxon>Rhodobacterales</taxon>
        <taxon>Paracoccaceae</taxon>
        <taxon>Pelagovum</taxon>
    </lineage>
</organism>
<dbReference type="PANTHER" id="PTHR43537">
    <property type="entry name" value="TRANSCRIPTIONAL REGULATOR, GNTR FAMILY"/>
    <property type="match status" value="1"/>
</dbReference>
<dbReference type="SMART" id="SM00345">
    <property type="entry name" value="HTH_GNTR"/>
    <property type="match status" value="1"/>
</dbReference>
<dbReference type="SUPFAM" id="SSF46785">
    <property type="entry name" value="Winged helix' DNA-binding domain"/>
    <property type="match status" value="1"/>
</dbReference>